<dbReference type="PROSITE" id="PS00063">
    <property type="entry name" value="ALDOKETO_REDUCTASE_3"/>
    <property type="match status" value="1"/>
</dbReference>
<dbReference type="InterPro" id="IPR018170">
    <property type="entry name" value="Aldo/ket_reductase_CS"/>
</dbReference>
<comment type="caution">
    <text evidence="7">The sequence shown here is derived from an EMBL/GenBank/DDBJ whole genome shotgun (WGS) entry which is preliminary data.</text>
</comment>
<organism evidence="7 8">
    <name type="scientific">Mycena metata</name>
    <dbReference type="NCBI Taxonomy" id="1033252"/>
    <lineage>
        <taxon>Eukaryota</taxon>
        <taxon>Fungi</taxon>
        <taxon>Dikarya</taxon>
        <taxon>Basidiomycota</taxon>
        <taxon>Agaricomycotina</taxon>
        <taxon>Agaricomycetes</taxon>
        <taxon>Agaricomycetidae</taxon>
        <taxon>Agaricales</taxon>
        <taxon>Marasmiineae</taxon>
        <taxon>Mycenaceae</taxon>
        <taxon>Mycena</taxon>
    </lineage>
</organism>
<evidence type="ECO:0000256" key="5">
    <source>
        <dbReference type="PIRSR" id="PIRSR000097-3"/>
    </source>
</evidence>
<reference evidence="7" key="1">
    <citation type="submission" date="2023-03" db="EMBL/GenBank/DDBJ databases">
        <title>Massive genome expansion in bonnet fungi (Mycena s.s.) driven by repeated elements and novel gene families across ecological guilds.</title>
        <authorList>
            <consortium name="Lawrence Berkeley National Laboratory"/>
            <person name="Harder C.B."/>
            <person name="Miyauchi S."/>
            <person name="Viragh M."/>
            <person name="Kuo A."/>
            <person name="Thoen E."/>
            <person name="Andreopoulos B."/>
            <person name="Lu D."/>
            <person name="Skrede I."/>
            <person name="Drula E."/>
            <person name="Henrissat B."/>
            <person name="Morin E."/>
            <person name="Kohler A."/>
            <person name="Barry K."/>
            <person name="LaButti K."/>
            <person name="Morin E."/>
            <person name="Salamov A."/>
            <person name="Lipzen A."/>
            <person name="Mereny Z."/>
            <person name="Hegedus B."/>
            <person name="Baldrian P."/>
            <person name="Stursova M."/>
            <person name="Weitz H."/>
            <person name="Taylor A."/>
            <person name="Grigoriev I.V."/>
            <person name="Nagy L.G."/>
            <person name="Martin F."/>
            <person name="Kauserud H."/>
        </authorList>
    </citation>
    <scope>NUCLEOTIDE SEQUENCE</scope>
    <source>
        <strain evidence="7">CBHHK182m</strain>
    </source>
</reference>
<evidence type="ECO:0000256" key="2">
    <source>
        <dbReference type="ARBA" id="ARBA00023002"/>
    </source>
</evidence>
<evidence type="ECO:0000256" key="1">
    <source>
        <dbReference type="ARBA" id="ARBA00007905"/>
    </source>
</evidence>
<dbReference type="SUPFAM" id="SSF51430">
    <property type="entry name" value="NAD(P)-linked oxidoreductase"/>
    <property type="match status" value="1"/>
</dbReference>
<keyword evidence="8" id="KW-1185">Reference proteome</keyword>
<dbReference type="FunFam" id="3.20.20.100:FF:000015">
    <property type="entry name" value="Oxidoreductase, aldo/keto reductase family"/>
    <property type="match status" value="1"/>
</dbReference>
<evidence type="ECO:0000313" key="8">
    <source>
        <dbReference type="Proteomes" id="UP001215598"/>
    </source>
</evidence>
<evidence type="ECO:0000256" key="4">
    <source>
        <dbReference type="PIRSR" id="PIRSR000097-2"/>
    </source>
</evidence>
<evidence type="ECO:0000256" key="3">
    <source>
        <dbReference type="PIRSR" id="PIRSR000097-1"/>
    </source>
</evidence>
<name>A0AAD7MUG1_9AGAR</name>
<gene>
    <name evidence="7" type="ORF">B0H16DRAFT_1676927</name>
</gene>
<dbReference type="PRINTS" id="PR00069">
    <property type="entry name" value="ALDKETRDTASE"/>
</dbReference>
<accession>A0AAD7MUG1</accession>
<protein>
    <submittedName>
        <fullName evidence="7">Aldo/keto reductase</fullName>
    </submittedName>
</protein>
<feature type="active site" description="Proton donor" evidence="3">
    <location>
        <position position="53"/>
    </location>
</feature>
<evidence type="ECO:0000313" key="7">
    <source>
        <dbReference type="EMBL" id="KAJ7732455.1"/>
    </source>
</evidence>
<dbReference type="CDD" id="cd19071">
    <property type="entry name" value="AKR_AKR1-5-like"/>
    <property type="match status" value="1"/>
</dbReference>
<dbReference type="PROSITE" id="PS00798">
    <property type="entry name" value="ALDOKETO_REDUCTASE_1"/>
    <property type="match status" value="1"/>
</dbReference>
<comment type="similarity">
    <text evidence="1">Belongs to the aldo/keto reductase family.</text>
</comment>
<dbReference type="InterPro" id="IPR023210">
    <property type="entry name" value="NADP_OxRdtase_dom"/>
</dbReference>
<feature type="site" description="Lowers pKa of active site Tyr" evidence="5">
    <location>
        <position position="78"/>
    </location>
</feature>
<dbReference type="AlphaFoldDB" id="A0AAD7MUG1"/>
<keyword evidence="2" id="KW-0560">Oxidoreductase</keyword>
<feature type="domain" description="NADP-dependent oxidoreductase" evidence="6">
    <location>
        <begin position="32"/>
        <end position="259"/>
    </location>
</feature>
<dbReference type="PIRSF" id="PIRSF000097">
    <property type="entry name" value="AKR"/>
    <property type="match status" value="1"/>
</dbReference>
<dbReference type="PANTHER" id="PTHR43827:SF13">
    <property type="entry name" value="ALDO_KETO REDUCTASE FAMILY PROTEIN"/>
    <property type="match status" value="1"/>
</dbReference>
<dbReference type="Gene3D" id="3.20.20.100">
    <property type="entry name" value="NADP-dependent oxidoreductase domain"/>
    <property type="match status" value="1"/>
</dbReference>
<dbReference type="InterPro" id="IPR020471">
    <property type="entry name" value="AKR"/>
</dbReference>
<dbReference type="PANTHER" id="PTHR43827">
    <property type="entry name" value="2,5-DIKETO-D-GLUCONIC ACID REDUCTASE"/>
    <property type="match status" value="1"/>
</dbReference>
<evidence type="ECO:0000259" key="6">
    <source>
        <dbReference type="Pfam" id="PF00248"/>
    </source>
</evidence>
<dbReference type="GO" id="GO:0016491">
    <property type="term" value="F:oxidoreductase activity"/>
    <property type="evidence" value="ECO:0007669"/>
    <property type="project" value="UniProtKB-KW"/>
</dbReference>
<proteinExistence type="inferred from homology"/>
<dbReference type="EMBL" id="JARKIB010000145">
    <property type="protein sequence ID" value="KAJ7732455.1"/>
    <property type="molecule type" value="Genomic_DNA"/>
</dbReference>
<feature type="binding site" evidence="4">
    <location>
        <position position="111"/>
    </location>
    <ligand>
        <name>substrate</name>
    </ligand>
</feature>
<sequence>MLTLRSTATMSSGYAIPLLGFGVYKNDDNVTCFKSVTEALRVGYRHIDTAQMYANEMAVGLAVKQSGVPREEIFITTKIEHKDYGYERTLQAVEESLERLGLEYIDLLLLHEPYGGPASRLEAYRALSVAKECGKIRTIGVSNLSEKHIEMLSAAGLEVPAVNQIEQKELIAFCRAQSILVTAFCPLVRGERNNNNAIQYLVKKYDKSPAQIFVRWALQKGVIPLPKSATASRIMENADVFSEGYVLSAEDMRMMDYLDEGKAGSISWWPYTEE</sequence>
<dbReference type="Proteomes" id="UP001215598">
    <property type="component" value="Unassembled WGS sequence"/>
</dbReference>
<dbReference type="Pfam" id="PF00248">
    <property type="entry name" value="Aldo_ket_red"/>
    <property type="match status" value="1"/>
</dbReference>
<dbReference type="InterPro" id="IPR036812">
    <property type="entry name" value="NAD(P)_OxRdtase_dom_sf"/>
</dbReference>